<feature type="domain" description="ABC transporter" evidence="11">
    <location>
        <begin position="208"/>
        <end position="444"/>
    </location>
</feature>
<dbReference type="SMART" id="SM00382">
    <property type="entry name" value="AAA"/>
    <property type="match status" value="1"/>
</dbReference>
<feature type="transmembrane region" description="Helical" evidence="10">
    <location>
        <begin position="116"/>
        <end position="137"/>
    </location>
</feature>
<comment type="caution">
    <text evidence="12">The sequence shown here is derived from an EMBL/GenBank/DDBJ whole genome shotgun (WGS) entry which is preliminary data.</text>
</comment>
<feature type="region of interest" description="Disordered" evidence="9">
    <location>
        <begin position="615"/>
        <end position="642"/>
    </location>
</feature>
<feature type="non-terminal residue" evidence="12">
    <location>
        <position position="1050"/>
    </location>
</feature>
<dbReference type="SUPFAM" id="SSF81324">
    <property type="entry name" value="Voltage-gated potassium channels"/>
    <property type="match status" value="1"/>
</dbReference>
<evidence type="ECO:0000313" key="12">
    <source>
        <dbReference type="EMBL" id="GMI13742.1"/>
    </source>
</evidence>
<reference evidence="13" key="1">
    <citation type="journal article" date="2023" name="Commun. Biol.">
        <title>Genome analysis of Parmales, the sister group of diatoms, reveals the evolutionary specialization of diatoms from phago-mixotrophs to photoautotrophs.</title>
        <authorList>
            <person name="Ban H."/>
            <person name="Sato S."/>
            <person name="Yoshikawa S."/>
            <person name="Yamada K."/>
            <person name="Nakamura Y."/>
            <person name="Ichinomiya M."/>
            <person name="Sato N."/>
            <person name="Blanc-Mathieu R."/>
            <person name="Endo H."/>
            <person name="Kuwata A."/>
            <person name="Ogata H."/>
        </authorList>
    </citation>
    <scope>NUCLEOTIDE SEQUENCE [LARGE SCALE GENOMIC DNA]</scope>
    <source>
        <strain evidence="13">NIES 3699</strain>
    </source>
</reference>
<organism evidence="12 13">
    <name type="scientific">Triparma verrucosa</name>
    <dbReference type="NCBI Taxonomy" id="1606542"/>
    <lineage>
        <taxon>Eukaryota</taxon>
        <taxon>Sar</taxon>
        <taxon>Stramenopiles</taxon>
        <taxon>Ochrophyta</taxon>
        <taxon>Bolidophyceae</taxon>
        <taxon>Parmales</taxon>
        <taxon>Triparmaceae</taxon>
        <taxon>Triparma</taxon>
    </lineage>
</organism>
<sequence length="1050" mass="117429">MAAALARVSMQFDLAPGGGEEELTHDGKVKEVGLDVRHLRKVYGEDPVEAVTKEENIHYRIGHDYCKSDALVESRMEMNKLVKSGGFEAMIYFFIALNMVAIVMDNERFHNNDEDAIVILDLSNYVFCLVFSFEMFYKFYGMSVENYFKDYFNCFDFLLVLSSWVEIIIVGGGASSAAKSAKGAKGVRSVKAAKLAKFARMAKMVRVLRIARLLRWFSHDDGKPMVTVALDNLNLKAYKNEILSLLGQNGAGKTTFFSMLMGLNEPTSGQCMVEGQNILISREIVRENVGSCPQHDVLFDYYSVEEHLRLYATMKGIAEEDLDLAVMATLEHVGLTEKAEAFVNHLSGGMRRRTSIAIACLGNPSIVLLDEPSAGVDIVNRQIVWKSLVALKKNRTIIMSTHFMEEAEILGDRVAVLKKGKLQVIGTCTELHNQFGAGYTLVINRPMNGDLLSVENAKIELDHAKKRFVKKAGDVMDEEEATKIADDVAKNWKKHLPPPEKPVMKRNIAKAAEEVENAKVREKNSILCNPAKILEFVKTFIPEAELLDYTDEQAFLEYILPFEARAKFGIMFEKIDESKASFGFEQFGLQAPTLQEVFLEISDLDAMDEDVQTAVQQKGRRRSSVVKSKENVEKKNRRRSSMTDAIRGAIDVEVVEEVRKSSSILAKKKKFSNAVARKDSFQSTQDDLMSSSQLHHEADLHPETDHGQFAMHNEDIEKHKKKGKHEGTIDAHTSKDFKHRRTSLVGKTMNMLSRKGANVEDGEKKKAPKRQTMSSSQKYRKQKVIEWSPAQPSQHWRRQVRAMVVKRYITSRRNRKAMLLQGVLPIFMVLMGVLFTSINHEIPSGYYESNSLELDSYSDGNLELWADDKASDKSPITRHASSILEDSSIGFKNTTSLASDLSDTSEFPVGLPHAFLLGQESYAQDTSYASRRMMDGDNPFNPLNPNLGMLQTTFFPCISSGSPCTSDIGTMVTILHYNGTNVRSAAGITNLISESYMREGYRLGLKDGSDVGASIKVSYKGLPMTDGEIDEASQPPSIALVAAILIFMSF</sequence>
<evidence type="ECO:0000256" key="4">
    <source>
        <dbReference type="ARBA" id="ARBA00022692"/>
    </source>
</evidence>
<evidence type="ECO:0000256" key="3">
    <source>
        <dbReference type="ARBA" id="ARBA00022448"/>
    </source>
</evidence>
<evidence type="ECO:0000256" key="5">
    <source>
        <dbReference type="ARBA" id="ARBA00022741"/>
    </source>
</evidence>
<dbReference type="SUPFAM" id="SSF52540">
    <property type="entry name" value="P-loop containing nucleoside triphosphate hydrolases"/>
    <property type="match status" value="1"/>
</dbReference>
<dbReference type="GO" id="GO:0016887">
    <property type="term" value="F:ATP hydrolysis activity"/>
    <property type="evidence" value="ECO:0007669"/>
    <property type="project" value="InterPro"/>
</dbReference>
<gene>
    <name evidence="12" type="ORF">TrVE_jg1549</name>
</gene>
<keyword evidence="13" id="KW-1185">Reference proteome</keyword>
<comment type="similarity">
    <text evidence="2">Belongs to the ABC transporter superfamily. ABCA family.</text>
</comment>
<evidence type="ECO:0000256" key="6">
    <source>
        <dbReference type="ARBA" id="ARBA00022840"/>
    </source>
</evidence>
<evidence type="ECO:0000259" key="11">
    <source>
        <dbReference type="PROSITE" id="PS50893"/>
    </source>
</evidence>
<proteinExistence type="inferred from homology"/>
<feature type="compositionally biased region" description="Basic and acidic residues" evidence="9">
    <location>
        <begin position="725"/>
        <end position="736"/>
    </location>
</feature>
<dbReference type="InterPro" id="IPR027359">
    <property type="entry name" value="Volt_channel_dom_sf"/>
</dbReference>
<dbReference type="GO" id="GO:0005216">
    <property type="term" value="F:monoatomic ion channel activity"/>
    <property type="evidence" value="ECO:0007669"/>
    <property type="project" value="InterPro"/>
</dbReference>
<keyword evidence="7 10" id="KW-1133">Transmembrane helix</keyword>
<dbReference type="Gene3D" id="3.40.50.300">
    <property type="entry name" value="P-loop containing nucleotide triphosphate hydrolases"/>
    <property type="match status" value="1"/>
</dbReference>
<evidence type="ECO:0000256" key="1">
    <source>
        <dbReference type="ARBA" id="ARBA00004141"/>
    </source>
</evidence>
<dbReference type="GO" id="GO:0005524">
    <property type="term" value="F:ATP binding"/>
    <property type="evidence" value="ECO:0007669"/>
    <property type="project" value="UniProtKB-KW"/>
</dbReference>
<dbReference type="PROSITE" id="PS50893">
    <property type="entry name" value="ABC_TRANSPORTER_2"/>
    <property type="match status" value="1"/>
</dbReference>
<dbReference type="InterPro" id="IPR003439">
    <property type="entry name" value="ABC_transporter-like_ATP-bd"/>
</dbReference>
<name>A0A9W7KW03_9STRA</name>
<feature type="transmembrane region" description="Helical" evidence="10">
    <location>
        <begin position="85"/>
        <end position="104"/>
    </location>
</feature>
<evidence type="ECO:0000256" key="9">
    <source>
        <dbReference type="SAM" id="MobiDB-lite"/>
    </source>
</evidence>
<accession>A0A9W7KW03</accession>
<feature type="transmembrane region" description="Helical" evidence="10">
    <location>
        <begin position="157"/>
        <end position="178"/>
    </location>
</feature>
<dbReference type="InterPro" id="IPR005821">
    <property type="entry name" value="Ion_trans_dom"/>
</dbReference>
<dbReference type="EMBL" id="BRXX01000477">
    <property type="protein sequence ID" value="GMI13742.1"/>
    <property type="molecule type" value="Genomic_DNA"/>
</dbReference>
<dbReference type="GO" id="GO:0005319">
    <property type="term" value="F:lipid transporter activity"/>
    <property type="evidence" value="ECO:0007669"/>
    <property type="project" value="TreeGrafter"/>
</dbReference>
<dbReference type="Gene3D" id="1.20.120.350">
    <property type="entry name" value="Voltage-gated potassium channels. Chain C"/>
    <property type="match status" value="1"/>
</dbReference>
<dbReference type="InterPro" id="IPR026082">
    <property type="entry name" value="ABCA"/>
</dbReference>
<keyword evidence="4 10" id="KW-0812">Transmembrane</keyword>
<dbReference type="FunFam" id="3.40.50.300:FF:000335">
    <property type="entry name" value="ATP binding cassette subfamily A member 5"/>
    <property type="match status" value="1"/>
</dbReference>
<evidence type="ECO:0000256" key="2">
    <source>
        <dbReference type="ARBA" id="ARBA00008869"/>
    </source>
</evidence>
<keyword evidence="8 10" id="KW-0472">Membrane</keyword>
<evidence type="ECO:0000256" key="8">
    <source>
        <dbReference type="ARBA" id="ARBA00023136"/>
    </source>
</evidence>
<keyword evidence="3" id="KW-0813">Transport</keyword>
<dbReference type="InterPro" id="IPR027417">
    <property type="entry name" value="P-loop_NTPase"/>
</dbReference>
<dbReference type="GO" id="GO:0016020">
    <property type="term" value="C:membrane"/>
    <property type="evidence" value="ECO:0007669"/>
    <property type="project" value="UniProtKB-SubCell"/>
</dbReference>
<dbReference type="AlphaFoldDB" id="A0A9W7KW03"/>
<dbReference type="Pfam" id="PF00005">
    <property type="entry name" value="ABC_tran"/>
    <property type="match status" value="1"/>
</dbReference>
<dbReference type="PANTHER" id="PTHR19229:SF250">
    <property type="entry name" value="ABC TRANSPORTER DOMAIN-CONTAINING PROTEIN-RELATED"/>
    <property type="match status" value="1"/>
</dbReference>
<keyword evidence="6" id="KW-0067">ATP-binding</keyword>
<evidence type="ECO:0000256" key="7">
    <source>
        <dbReference type="ARBA" id="ARBA00022989"/>
    </source>
</evidence>
<dbReference type="InterPro" id="IPR003593">
    <property type="entry name" value="AAA+_ATPase"/>
</dbReference>
<evidence type="ECO:0000256" key="10">
    <source>
        <dbReference type="SAM" id="Phobius"/>
    </source>
</evidence>
<protein>
    <recommendedName>
        <fullName evidence="11">ABC transporter domain-containing protein</fullName>
    </recommendedName>
</protein>
<dbReference type="Proteomes" id="UP001165160">
    <property type="component" value="Unassembled WGS sequence"/>
</dbReference>
<keyword evidence="5" id="KW-0547">Nucleotide-binding</keyword>
<feature type="region of interest" description="Disordered" evidence="9">
    <location>
        <begin position="718"/>
        <end position="783"/>
    </location>
</feature>
<dbReference type="Pfam" id="PF00520">
    <property type="entry name" value="Ion_trans"/>
    <property type="match status" value="1"/>
</dbReference>
<dbReference type="PANTHER" id="PTHR19229">
    <property type="entry name" value="ATP-BINDING CASSETTE TRANSPORTER SUBFAMILY A ABCA"/>
    <property type="match status" value="1"/>
</dbReference>
<dbReference type="CDD" id="cd03263">
    <property type="entry name" value="ABC_subfamily_A"/>
    <property type="match status" value="1"/>
</dbReference>
<evidence type="ECO:0000313" key="13">
    <source>
        <dbReference type="Proteomes" id="UP001165160"/>
    </source>
</evidence>
<dbReference type="GO" id="GO:0140359">
    <property type="term" value="F:ABC-type transporter activity"/>
    <property type="evidence" value="ECO:0007669"/>
    <property type="project" value="InterPro"/>
</dbReference>
<comment type="subcellular location">
    <subcellularLocation>
        <location evidence="1">Membrane</location>
        <topology evidence="1">Multi-pass membrane protein</topology>
    </subcellularLocation>
</comment>